<dbReference type="GeneID" id="63833181"/>
<gene>
    <name evidence="3" type="ORF">M406DRAFT_237071</name>
</gene>
<dbReference type="Proteomes" id="UP000803844">
    <property type="component" value="Unassembled WGS sequence"/>
</dbReference>
<reference evidence="3" key="1">
    <citation type="journal article" date="2020" name="Phytopathology">
        <title>Genome sequence of the chestnut blight fungus Cryphonectria parasitica EP155: A fundamental resource for an archetypical invasive plant pathogen.</title>
        <authorList>
            <person name="Crouch J.A."/>
            <person name="Dawe A."/>
            <person name="Aerts A."/>
            <person name="Barry K."/>
            <person name="Churchill A.C.L."/>
            <person name="Grimwood J."/>
            <person name="Hillman B."/>
            <person name="Milgroom M.G."/>
            <person name="Pangilinan J."/>
            <person name="Smith M."/>
            <person name="Salamov A."/>
            <person name="Schmutz J."/>
            <person name="Yadav J."/>
            <person name="Grigoriev I.V."/>
            <person name="Nuss D."/>
        </authorList>
    </citation>
    <scope>NUCLEOTIDE SEQUENCE</scope>
    <source>
        <strain evidence="3">EP155</strain>
    </source>
</reference>
<dbReference type="PANTHER" id="PTHR47941">
    <property type="entry name" value="PENTATRICOPEPTIDE REPEAT-CONTAINING PROTEIN 3, MITOCHONDRIAL"/>
    <property type="match status" value="1"/>
</dbReference>
<evidence type="ECO:0000256" key="2">
    <source>
        <dbReference type="SAM" id="SignalP"/>
    </source>
</evidence>
<dbReference type="EMBL" id="MU032350">
    <property type="protein sequence ID" value="KAF3762402.1"/>
    <property type="molecule type" value="Genomic_DNA"/>
</dbReference>
<keyword evidence="4" id="KW-1185">Reference proteome</keyword>
<dbReference type="AlphaFoldDB" id="A0A9P4XX38"/>
<feature type="non-terminal residue" evidence="3">
    <location>
        <position position="463"/>
    </location>
</feature>
<dbReference type="OrthoDB" id="185373at2759"/>
<dbReference type="InterPro" id="IPR011990">
    <property type="entry name" value="TPR-like_helical_dom_sf"/>
</dbReference>
<sequence>KLQRKHIASAWKAFHPLLAVLAWPQTIVAKEVWDALWAVFSSEGKDSAVGIPYFELGVRMWSATGDIERAERTSRALLQRSSPATPADSRVLLHLIRAYCAKPATAERGFLLYRRMRDLAAKLEKPMDIEDYDEVIALFLSNGHTDFAMYAFTDMMFAGTVNLYGKSKLPNELRNSFFFGKWLKRLIGAGDLAGAYEVLTYMQKNGVMAASVQVNGFIGALLRTGDAANRQKAERLAWSMVRSRKNFVDLRKRHAMLEWPTKLVDGRPSRSDHEGPELDYTMVPRATVETFVILAENYRERSLFGRLEELFVAYQECAMGGDAMMMNELIASAVAQGRGDKARELYSLMVHEHDILPNADTFAILFRSLPVNQLPGPSLQPAVREQAARQARDVFRDMLASSWVFSGHYRARRGSLSENQVKLILHSFRKANDWPGLLAALQGLRDVLRFDISRALALEMLAE</sequence>
<name>A0A9P4XX38_CRYP1</name>
<keyword evidence="2" id="KW-0732">Signal</keyword>
<feature type="chain" id="PRO_5040216473" evidence="2">
    <location>
        <begin position="30"/>
        <end position="463"/>
    </location>
</feature>
<dbReference type="RefSeq" id="XP_040773381.1">
    <property type="nucleotide sequence ID" value="XM_040916052.1"/>
</dbReference>
<evidence type="ECO:0000256" key="1">
    <source>
        <dbReference type="ARBA" id="ARBA00022737"/>
    </source>
</evidence>
<comment type="caution">
    <text evidence="3">The sequence shown here is derived from an EMBL/GenBank/DDBJ whole genome shotgun (WGS) entry which is preliminary data.</text>
</comment>
<protein>
    <submittedName>
        <fullName evidence="3">Uncharacterized protein</fullName>
    </submittedName>
</protein>
<evidence type="ECO:0000313" key="3">
    <source>
        <dbReference type="EMBL" id="KAF3762402.1"/>
    </source>
</evidence>
<accession>A0A9P4XX38</accession>
<feature type="signal peptide" evidence="2">
    <location>
        <begin position="1"/>
        <end position="29"/>
    </location>
</feature>
<organism evidence="3 4">
    <name type="scientific">Cryphonectria parasitica (strain ATCC 38755 / EP155)</name>
    <dbReference type="NCBI Taxonomy" id="660469"/>
    <lineage>
        <taxon>Eukaryota</taxon>
        <taxon>Fungi</taxon>
        <taxon>Dikarya</taxon>
        <taxon>Ascomycota</taxon>
        <taxon>Pezizomycotina</taxon>
        <taxon>Sordariomycetes</taxon>
        <taxon>Sordariomycetidae</taxon>
        <taxon>Diaporthales</taxon>
        <taxon>Cryphonectriaceae</taxon>
        <taxon>Cryphonectria-Endothia species complex</taxon>
        <taxon>Cryphonectria</taxon>
    </lineage>
</organism>
<proteinExistence type="predicted"/>
<feature type="non-terminal residue" evidence="3">
    <location>
        <position position="1"/>
    </location>
</feature>
<evidence type="ECO:0000313" key="4">
    <source>
        <dbReference type="Proteomes" id="UP000803844"/>
    </source>
</evidence>
<keyword evidence="1" id="KW-0677">Repeat</keyword>
<dbReference type="Gene3D" id="1.25.40.10">
    <property type="entry name" value="Tetratricopeptide repeat domain"/>
    <property type="match status" value="2"/>
</dbReference>